<proteinExistence type="predicted"/>
<keyword evidence="3" id="KW-1185">Reference proteome</keyword>
<accession>A0ABQ5DY24</accession>
<reference evidence="2" key="2">
    <citation type="submission" date="2022-01" db="EMBL/GenBank/DDBJ databases">
        <authorList>
            <person name="Yamashiro T."/>
            <person name="Shiraishi A."/>
            <person name="Satake H."/>
            <person name="Nakayama K."/>
        </authorList>
    </citation>
    <scope>NUCLEOTIDE SEQUENCE</scope>
</reference>
<sequence length="390" mass="44605">MSMSEPREMMLETSKAGVVPKFDMHVHVSTLTLKELNNAIETYDIPMDLHPRLPEPNLTMDNLSEDAIGYANKDTGSRSRIKHGGGHPGCYGLETPRHDVFDDFPINYNEDQADMVAEKIIPLRKLPQSLFLTITVDRREITIDDFLCLPDWTRTVVSKGDPLLEDHHPPNCTVKPLSPGSIILEKNVLQKNAKRDDDEGAEGLKKKRKKKSGPKVKSRSEKTISPEPIHQSFEFKKGPEEGSGSKLKDIEIPRLQNNLRICSYYASRELISHLATLTKQEVLSSLTNYEVLRRSYQSLGRSTLAQAELLKRFEQVNHNYLELANLHEGCVALADNLSESDNTVRRQHQMYEGLSKKHQFLENVHSSCSYRENVLMEQLREMTKERDDWR</sequence>
<evidence type="ECO:0000256" key="1">
    <source>
        <dbReference type="SAM" id="MobiDB-lite"/>
    </source>
</evidence>
<reference evidence="2" key="1">
    <citation type="journal article" date="2022" name="Int. J. Mol. Sci.">
        <title>Draft Genome of Tanacetum Coccineum: Genomic Comparison of Closely Related Tanacetum-Family Plants.</title>
        <authorList>
            <person name="Yamashiro T."/>
            <person name="Shiraishi A."/>
            <person name="Nakayama K."/>
            <person name="Satake H."/>
        </authorList>
    </citation>
    <scope>NUCLEOTIDE SEQUENCE</scope>
</reference>
<comment type="caution">
    <text evidence="2">The sequence shown here is derived from an EMBL/GenBank/DDBJ whole genome shotgun (WGS) entry which is preliminary data.</text>
</comment>
<organism evidence="2 3">
    <name type="scientific">Tanacetum coccineum</name>
    <dbReference type="NCBI Taxonomy" id="301880"/>
    <lineage>
        <taxon>Eukaryota</taxon>
        <taxon>Viridiplantae</taxon>
        <taxon>Streptophyta</taxon>
        <taxon>Embryophyta</taxon>
        <taxon>Tracheophyta</taxon>
        <taxon>Spermatophyta</taxon>
        <taxon>Magnoliopsida</taxon>
        <taxon>eudicotyledons</taxon>
        <taxon>Gunneridae</taxon>
        <taxon>Pentapetalae</taxon>
        <taxon>asterids</taxon>
        <taxon>campanulids</taxon>
        <taxon>Asterales</taxon>
        <taxon>Asteraceae</taxon>
        <taxon>Asteroideae</taxon>
        <taxon>Anthemideae</taxon>
        <taxon>Anthemidinae</taxon>
        <taxon>Tanacetum</taxon>
    </lineage>
</organism>
<feature type="region of interest" description="Disordered" evidence="1">
    <location>
        <begin position="188"/>
        <end position="245"/>
    </location>
</feature>
<evidence type="ECO:0000313" key="2">
    <source>
        <dbReference type="EMBL" id="GJT44097.1"/>
    </source>
</evidence>
<evidence type="ECO:0000313" key="3">
    <source>
        <dbReference type="Proteomes" id="UP001151760"/>
    </source>
</evidence>
<dbReference type="EMBL" id="BQNB010015785">
    <property type="protein sequence ID" value="GJT44097.1"/>
    <property type="molecule type" value="Genomic_DNA"/>
</dbReference>
<feature type="compositionally biased region" description="Basic residues" evidence="1">
    <location>
        <begin position="205"/>
        <end position="217"/>
    </location>
</feature>
<gene>
    <name evidence="2" type="ORF">Tco_0952812</name>
</gene>
<name>A0ABQ5DY24_9ASTR</name>
<dbReference type="Proteomes" id="UP001151760">
    <property type="component" value="Unassembled WGS sequence"/>
</dbReference>
<protein>
    <submittedName>
        <fullName evidence="2">Uncharacterized protein</fullName>
    </submittedName>
</protein>